<evidence type="ECO:0000313" key="2">
    <source>
        <dbReference type="EMBL" id="RNA32818.1"/>
    </source>
</evidence>
<organism evidence="2 3">
    <name type="scientific">Brachionus plicatilis</name>
    <name type="common">Marine rotifer</name>
    <name type="synonym">Brachionus muelleri</name>
    <dbReference type="NCBI Taxonomy" id="10195"/>
    <lineage>
        <taxon>Eukaryota</taxon>
        <taxon>Metazoa</taxon>
        <taxon>Spiralia</taxon>
        <taxon>Gnathifera</taxon>
        <taxon>Rotifera</taxon>
        <taxon>Eurotatoria</taxon>
        <taxon>Monogononta</taxon>
        <taxon>Pseudotrocha</taxon>
        <taxon>Ploima</taxon>
        <taxon>Brachionidae</taxon>
        <taxon>Brachionus</taxon>
    </lineage>
</organism>
<keyword evidence="3" id="KW-1185">Reference proteome</keyword>
<name>A0A3M7SB72_BRAPC</name>
<accession>A0A3M7SB72</accession>
<gene>
    <name evidence="2" type="ORF">BpHYR1_044306</name>
</gene>
<comment type="caution">
    <text evidence="2">The sequence shown here is derived from an EMBL/GenBank/DDBJ whole genome shotgun (WGS) entry which is preliminary data.</text>
</comment>
<keyword evidence="1" id="KW-1133">Transmembrane helix</keyword>
<keyword evidence="1" id="KW-0812">Transmembrane</keyword>
<evidence type="ECO:0000256" key="1">
    <source>
        <dbReference type="SAM" id="Phobius"/>
    </source>
</evidence>
<protein>
    <submittedName>
        <fullName evidence="2">Uncharacterized protein</fullName>
    </submittedName>
</protein>
<feature type="transmembrane region" description="Helical" evidence="1">
    <location>
        <begin position="12"/>
        <end position="33"/>
    </location>
</feature>
<dbReference type="AlphaFoldDB" id="A0A3M7SB72"/>
<dbReference type="Proteomes" id="UP000276133">
    <property type="component" value="Unassembled WGS sequence"/>
</dbReference>
<proteinExistence type="predicted"/>
<sequence>MYEQWRVSKSCQFRGSLSFDLAIIFLSIMRYWLTSNGGNISLFNNTKFDEACNQFVKCIARKT</sequence>
<keyword evidence="1" id="KW-0472">Membrane</keyword>
<evidence type="ECO:0000313" key="3">
    <source>
        <dbReference type="Proteomes" id="UP000276133"/>
    </source>
</evidence>
<dbReference type="EMBL" id="REGN01001744">
    <property type="protein sequence ID" value="RNA32818.1"/>
    <property type="molecule type" value="Genomic_DNA"/>
</dbReference>
<reference evidence="2 3" key="1">
    <citation type="journal article" date="2018" name="Sci. Rep.">
        <title>Genomic signatures of local adaptation to the degree of environmental predictability in rotifers.</title>
        <authorList>
            <person name="Franch-Gras L."/>
            <person name="Hahn C."/>
            <person name="Garcia-Roger E.M."/>
            <person name="Carmona M.J."/>
            <person name="Serra M."/>
            <person name="Gomez A."/>
        </authorList>
    </citation>
    <scope>NUCLEOTIDE SEQUENCE [LARGE SCALE GENOMIC DNA]</scope>
    <source>
        <strain evidence="2">HYR1</strain>
    </source>
</reference>